<dbReference type="HOGENOM" id="CLU_000288_6_8_1"/>
<dbReference type="Pfam" id="PF24883">
    <property type="entry name" value="NPHP3_N"/>
    <property type="match status" value="1"/>
</dbReference>
<dbReference type="EMBL" id="CAOJ01014395">
    <property type="protein sequence ID" value="CCO35298.1"/>
    <property type="molecule type" value="Genomic_DNA"/>
</dbReference>
<reference evidence="3 4" key="1">
    <citation type="journal article" date="2013" name="J. Biotechnol.">
        <title>Establishment and interpretation of the genome sequence of the phytopathogenic fungus Rhizoctonia solani AG1-IB isolate 7/3/14.</title>
        <authorList>
            <person name="Wibberg D.W."/>
            <person name="Jelonek L.J."/>
            <person name="Rupp O.R."/>
            <person name="Hennig M.H."/>
            <person name="Eikmeyer F.E."/>
            <person name="Goesmann A.G."/>
            <person name="Hartmann A.H."/>
            <person name="Borriss R.B."/>
            <person name="Grosch R.G."/>
            <person name="Puehler A.P."/>
            <person name="Schlueter A.S."/>
        </authorList>
    </citation>
    <scope>NUCLEOTIDE SEQUENCE [LARGE SCALE GENOMIC DNA]</scope>
    <source>
        <strain evidence="4">AG1-IB / isolate 7/3/14</strain>
    </source>
</reference>
<dbReference type="Gene3D" id="3.40.50.300">
    <property type="entry name" value="P-loop containing nucleotide triphosphate hydrolases"/>
    <property type="match status" value="1"/>
</dbReference>
<dbReference type="AlphaFoldDB" id="M5C5P4"/>
<organism evidence="3 4">
    <name type="scientific">Thanatephorus cucumeris (strain AG1-IB / isolate 7/3/14)</name>
    <name type="common">Lettuce bottom rot fungus</name>
    <name type="synonym">Rhizoctonia solani</name>
    <dbReference type="NCBI Taxonomy" id="1108050"/>
    <lineage>
        <taxon>Eukaryota</taxon>
        <taxon>Fungi</taxon>
        <taxon>Dikarya</taxon>
        <taxon>Basidiomycota</taxon>
        <taxon>Agaricomycotina</taxon>
        <taxon>Agaricomycetes</taxon>
        <taxon>Cantharellales</taxon>
        <taxon>Ceratobasidiaceae</taxon>
        <taxon>Rhizoctonia</taxon>
        <taxon>Rhizoctonia solani AG-1</taxon>
    </lineage>
</organism>
<evidence type="ECO:0000259" key="2">
    <source>
        <dbReference type="Pfam" id="PF24883"/>
    </source>
</evidence>
<name>M5C5P4_THACB</name>
<evidence type="ECO:0000256" key="1">
    <source>
        <dbReference type="ARBA" id="ARBA00022737"/>
    </source>
</evidence>
<proteinExistence type="predicted"/>
<sequence length="215" mass="24326">MSPSRSAMYNSAESCDIKRGVCAPGTRKAQIDQLLEWAHDPETGQTCWMNGMAGTGKTTIAYSVCERLDEAYELGASFFCSRTMPECRQVKYIIPTIAYQLARFSVPFRNALYAALESDPDAHARTPKLQYEKLVVGPLSEVRESLPANFIVVIDALDECESEDAAVGQRERSLIEWRSVKIEKTMCDSYYMTWTRMRSGWTSKYTCVISCDTFR</sequence>
<dbReference type="InterPro" id="IPR027417">
    <property type="entry name" value="P-loop_NTPase"/>
</dbReference>
<evidence type="ECO:0000313" key="4">
    <source>
        <dbReference type="Proteomes" id="UP000012065"/>
    </source>
</evidence>
<dbReference type="InterPro" id="IPR056884">
    <property type="entry name" value="NPHP3-like_N"/>
</dbReference>
<comment type="caution">
    <text evidence="3">The sequence shown here is derived from an EMBL/GenBank/DDBJ whole genome shotgun (WGS) entry which is preliminary data.</text>
</comment>
<dbReference type="PANTHER" id="PTHR10039">
    <property type="entry name" value="AMELOGENIN"/>
    <property type="match status" value="1"/>
</dbReference>
<accession>M5C5P4</accession>
<keyword evidence="1" id="KW-0677">Repeat</keyword>
<dbReference type="SUPFAM" id="SSF52540">
    <property type="entry name" value="P-loop containing nucleoside triphosphate hydrolases"/>
    <property type="match status" value="1"/>
</dbReference>
<evidence type="ECO:0000313" key="3">
    <source>
        <dbReference type="EMBL" id="CCO35298.1"/>
    </source>
</evidence>
<protein>
    <recommendedName>
        <fullName evidence="2">Nephrocystin 3-like N-terminal domain-containing protein</fullName>
    </recommendedName>
</protein>
<feature type="domain" description="Nephrocystin 3-like N-terminal" evidence="2">
    <location>
        <begin position="32"/>
        <end position="168"/>
    </location>
</feature>
<gene>
    <name evidence="3" type="ORF">BN14_09415</name>
</gene>
<dbReference type="Proteomes" id="UP000012065">
    <property type="component" value="Unassembled WGS sequence"/>
</dbReference>